<comment type="cofactor">
    <cofactor evidence="1">
        <name>FAD</name>
        <dbReference type="ChEBI" id="CHEBI:57692"/>
    </cofactor>
    <text evidence="1">Binds 4 FAD per tetramer. Each FAD binding site is formed by three monomers.</text>
</comment>
<dbReference type="InterPro" id="IPR003669">
    <property type="entry name" value="Thymidylate_synthase_ThyX"/>
</dbReference>
<dbReference type="HOGENOM" id="CLU_077585_0_0_9"/>
<dbReference type="InterPro" id="IPR004042">
    <property type="entry name" value="Intein_endonuc_central"/>
</dbReference>
<evidence type="ECO:0000256" key="1">
    <source>
        <dbReference type="HAMAP-Rule" id="MF_01408"/>
    </source>
</evidence>
<dbReference type="HAMAP" id="MF_01408">
    <property type="entry name" value="ThyX"/>
    <property type="match status" value="1"/>
</dbReference>
<dbReference type="GO" id="GO:0006235">
    <property type="term" value="P:dTTP biosynthetic process"/>
    <property type="evidence" value="ECO:0007669"/>
    <property type="project" value="UniProtKB-UniRule"/>
</dbReference>
<feature type="binding site" evidence="1">
    <location>
        <position position="55"/>
    </location>
    <ligand>
        <name>FAD</name>
        <dbReference type="ChEBI" id="CHEBI:57692"/>
        <note>ligand shared between neighboring subunits</note>
    </ligand>
</feature>
<keyword evidence="1" id="KW-0521">NADP</keyword>
<keyword evidence="1" id="KW-0285">Flavoprotein</keyword>
<keyword evidence="4" id="KW-1185">Reference proteome</keyword>
<dbReference type="EMBL" id="CP002131">
    <property type="protein sequence ID" value="ADL08826.1"/>
    <property type="molecule type" value="Genomic_DNA"/>
</dbReference>
<gene>
    <name evidence="1" type="primary">thyX</name>
    <name evidence="3" type="ordered locus">Toce_2112</name>
</gene>
<name>D9S0G8_THEOJ</name>
<dbReference type="NCBIfam" id="TIGR02170">
    <property type="entry name" value="thyX"/>
    <property type="match status" value="2"/>
</dbReference>
<comment type="pathway">
    <text evidence="1">Pyrimidine metabolism; dTTP biosynthesis.</text>
</comment>
<keyword evidence="1" id="KW-0545">Nucleotide biosynthesis</keyword>
<dbReference type="GO" id="GO:0032259">
    <property type="term" value="P:methylation"/>
    <property type="evidence" value="ECO:0007669"/>
    <property type="project" value="UniProtKB-KW"/>
</dbReference>
<feature type="active site" description="Involved in ionization of N3 of dUMP, leading to its activation" evidence="1">
    <location>
        <position position="325"/>
    </location>
</feature>
<dbReference type="SUPFAM" id="SSF69796">
    <property type="entry name" value="Thymidylate synthase-complementing protein Thy1"/>
    <property type="match status" value="2"/>
</dbReference>
<dbReference type="AlphaFoldDB" id="D9S0G8"/>
<comment type="similarity">
    <text evidence="1">Belongs to the thymidylate synthase ThyX family.</text>
</comment>
<dbReference type="Proteomes" id="UP000000272">
    <property type="component" value="Chromosome"/>
</dbReference>
<keyword evidence="1" id="KW-0808">Transferase</keyword>
<feature type="binding site" description="in other chain" evidence="1">
    <location>
        <begin position="89"/>
        <end position="91"/>
    </location>
    <ligand>
        <name>dUMP</name>
        <dbReference type="ChEBI" id="CHEBI:246422"/>
        <note>ligand shared between dimeric partners</note>
    </ligand>
</feature>
<dbReference type="GO" id="GO:0050660">
    <property type="term" value="F:flavin adenine dinucleotide binding"/>
    <property type="evidence" value="ECO:0007669"/>
    <property type="project" value="UniProtKB-UniRule"/>
</dbReference>
<keyword evidence="1" id="KW-0489">Methyltransferase</keyword>
<dbReference type="GO" id="GO:0004519">
    <property type="term" value="F:endonuclease activity"/>
    <property type="evidence" value="ECO:0007669"/>
    <property type="project" value="InterPro"/>
</dbReference>
<dbReference type="GO" id="GO:0070402">
    <property type="term" value="F:NADPH binding"/>
    <property type="evidence" value="ECO:0007669"/>
    <property type="project" value="TreeGrafter"/>
</dbReference>
<feature type="domain" description="DOD-type homing endonuclease" evidence="2">
    <location>
        <begin position="119"/>
        <end position="216"/>
    </location>
</feature>
<dbReference type="Gene3D" id="3.30.1360.170">
    <property type="match status" value="2"/>
</dbReference>
<comment type="catalytic activity">
    <reaction evidence="1">
        <text>dUMP + (6R)-5,10-methylene-5,6,7,8-tetrahydrofolate + NADPH + H(+) = dTMP + (6S)-5,6,7,8-tetrahydrofolate + NADP(+)</text>
        <dbReference type="Rhea" id="RHEA:29043"/>
        <dbReference type="ChEBI" id="CHEBI:15378"/>
        <dbReference type="ChEBI" id="CHEBI:15636"/>
        <dbReference type="ChEBI" id="CHEBI:57453"/>
        <dbReference type="ChEBI" id="CHEBI:57783"/>
        <dbReference type="ChEBI" id="CHEBI:58349"/>
        <dbReference type="ChEBI" id="CHEBI:63528"/>
        <dbReference type="ChEBI" id="CHEBI:246422"/>
        <dbReference type="EC" id="2.1.1.148"/>
    </reaction>
</comment>
<reference evidence="3 4" key="1">
    <citation type="journal article" date="2010" name="Stand. Genomic Sci.">
        <title>Complete genome sequence of Thermosediminibacter oceani type strain (JW/IW-1228P).</title>
        <authorList>
            <person name="Pitluck S."/>
            <person name="Yasawong M."/>
            <person name="Munk C."/>
            <person name="Nolan M."/>
            <person name="Lapidus A."/>
            <person name="Lucas S."/>
            <person name="Glavina Del Rio T."/>
            <person name="Tice H."/>
            <person name="Cheng J.F."/>
            <person name="Bruce D."/>
            <person name="Detter C."/>
            <person name="Tapia R."/>
            <person name="Han C."/>
            <person name="Goodwin L."/>
            <person name="Liolios K."/>
            <person name="Ivanova N."/>
            <person name="Mavromatis K."/>
            <person name="Mikhailova N."/>
            <person name="Pati A."/>
            <person name="Chen A."/>
            <person name="Palaniappan K."/>
            <person name="Land M."/>
            <person name="Hauser L."/>
            <person name="Chang Y.J."/>
            <person name="Jeffries C.D."/>
            <person name="Rohde M."/>
            <person name="Spring S."/>
            <person name="Sikorski J."/>
            <person name="Goker M."/>
            <person name="Woyke T."/>
            <person name="Bristow J."/>
            <person name="Eisen J.A."/>
            <person name="Markowitz V."/>
            <person name="Hugenholtz P."/>
            <person name="Kyrpides N.C."/>
            <person name="Klenk H.P."/>
        </authorList>
    </citation>
    <scope>NUCLEOTIDE SEQUENCE [LARGE SCALE GENOMIC DNA]</scope>
    <source>
        <strain evidence="4">ATCC BAA-1034 / DSM 16646 / JW/IW-1228P</strain>
    </source>
</reference>
<comment type="caution">
    <text evidence="1">Lacks conserved residue(s) required for the propagation of feature annotation.</text>
</comment>
<dbReference type="EC" id="2.1.1.148" evidence="1"/>
<comment type="function">
    <text evidence="1">Catalyzes the reductive methylation of 2'-deoxyuridine-5'-monophosphate (dUMP) to 2'-deoxythymidine-5'-monophosphate (dTMP) while utilizing 5,10-methylenetetrahydrofolate (mTHF) as the methyl donor, and NADPH and FADH(2) as the reductant.</text>
</comment>
<feature type="binding site" description="in other chain" evidence="1">
    <location>
        <position position="298"/>
    </location>
    <ligand>
        <name>dUMP</name>
        <dbReference type="ChEBI" id="CHEBI:246422"/>
        <note>ligand shared between dimeric partners</note>
    </ligand>
</feature>
<feature type="binding site" evidence="1">
    <location>
        <begin position="76"/>
        <end position="79"/>
    </location>
    <ligand>
        <name>dUMP</name>
        <dbReference type="ChEBI" id="CHEBI:246422"/>
        <note>ligand shared between dimeric partners</note>
    </ligand>
</feature>
<protein>
    <recommendedName>
        <fullName evidence="1">Flavin-dependent thymidylate synthase</fullName>
        <shortName evidence="1">FDTS</shortName>
        <ecNumber evidence="1">2.1.1.148</ecNumber>
    </recommendedName>
    <alternativeName>
        <fullName evidence="1">FAD-dependent thymidylate synthase</fullName>
    </alternativeName>
    <alternativeName>
        <fullName evidence="1">Thymidylate synthase ThyX</fullName>
        <shortName evidence="1">TS</shortName>
        <shortName evidence="1">TSase</shortName>
    </alternativeName>
</protein>
<comment type="subunit">
    <text evidence="1">Homotetramer.</text>
</comment>
<dbReference type="GO" id="GO:0004799">
    <property type="term" value="F:thymidylate synthase activity"/>
    <property type="evidence" value="ECO:0007669"/>
    <property type="project" value="TreeGrafter"/>
</dbReference>
<evidence type="ECO:0000313" key="4">
    <source>
        <dbReference type="Proteomes" id="UP000000272"/>
    </source>
</evidence>
<dbReference type="GO" id="GO:0006231">
    <property type="term" value="P:dTMP biosynthetic process"/>
    <property type="evidence" value="ECO:0007669"/>
    <property type="project" value="UniProtKB-UniRule"/>
</dbReference>
<dbReference type="KEGG" id="toc:Toce_2112"/>
<organism evidence="3 4">
    <name type="scientific">Thermosediminibacter oceani (strain ATCC BAA-1034 / DSM 16646 / JW/IW-1228P)</name>
    <dbReference type="NCBI Taxonomy" id="555079"/>
    <lineage>
        <taxon>Bacteria</taxon>
        <taxon>Bacillati</taxon>
        <taxon>Bacillota</taxon>
        <taxon>Clostridia</taxon>
        <taxon>Thermosediminibacterales</taxon>
        <taxon>Thermosediminibacteraceae</taxon>
        <taxon>Thermosediminibacter</taxon>
    </lineage>
</organism>
<evidence type="ECO:0000313" key="3">
    <source>
        <dbReference type="EMBL" id="ADL08826.1"/>
    </source>
</evidence>
<dbReference type="PROSITE" id="PS50819">
    <property type="entry name" value="INTEIN_ENDONUCLEASE"/>
    <property type="match status" value="1"/>
</dbReference>
<dbReference type="CDD" id="cd20175">
    <property type="entry name" value="ThyX"/>
    <property type="match status" value="1"/>
</dbReference>
<dbReference type="PANTHER" id="PTHR34934:SF1">
    <property type="entry name" value="FLAVIN-DEPENDENT THYMIDYLATE SYNTHASE"/>
    <property type="match status" value="1"/>
</dbReference>
<dbReference type="PROSITE" id="PS51331">
    <property type="entry name" value="THYX"/>
    <property type="match status" value="1"/>
</dbReference>
<feature type="binding site" evidence="1">
    <location>
        <begin position="314"/>
        <end position="316"/>
    </location>
    <ligand>
        <name>FAD</name>
        <dbReference type="ChEBI" id="CHEBI:57692"/>
        <note>ligand shared between neighboring subunits</note>
    </ligand>
</feature>
<feature type="binding site" evidence="1">
    <location>
        <position position="320"/>
    </location>
    <ligand>
        <name>FAD</name>
        <dbReference type="ChEBI" id="CHEBI:57692"/>
        <note>ligand shared between neighboring subunits</note>
    </ligand>
</feature>
<accession>D9S0G8</accession>
<dbReference type="UniPathway" id="UPA00575"/>
<dbReference type="PANTHER" id="PTHR34934">
    <property type="entry name" value="FLAVIN-DEPENDENT THYMIDYLATE SYNTHASE"/>
    <property type="match status" value="1"/>
</dbReference>
<dbReference type="OrthoDB" id="9780625at2"/>
<sequence length="380" mass="42622">MRVKVLTHTPEPEKTVAAAARLCYSNAGACEIMENLTEEKISSFIQKLMDMGHMSPTEHVTFTFAIEGVSRTLLAQLTRHRIASYSVQSLRYNNPFKEELKKEDETEAAKLKSENETYLKGFLYAGGEKALYKSFIEESGVLPALPEEIPEENLSHYVRGIFDAAGEISNGSFTISFPGTFSSILARTPFKFTAEGERLLLSGKDAVDFCLHIYGGVDFAGSLFLREKLVELCTRSADFFSGIKKQAEDYIAYRYYCVLPQAVANNPEALLVYIDALETCKKSYLAMVKMGIDREDARYVLPMGTRTNLVVTMNVRSLYNFFNLRCCERAQTEIRELARMMLAEVKKIAPNLFKKAGAPCEATGYCPEGELSCGRYPVRN</sequence>
<evidence type="ECO:0000259" key="2">
    <source>
        <dbReference type="PROSITE" id="PS50819"/>
    </source>
</evidence>
<dbReference type="STRING" id="555079.Toce_2112"/>
<dbReference type="InterPro" id="IPR036098">
    <property type="entry name" value="Thymidylate_synthase_ThyX_sf"/>
</dbReference>
<dbReference type="Pfam" id="PF02511">
    <property type="entry name" value="Thy1"/>
    <property type="match status" value="2"/>
</dbReference>
<feature type="binding site" evidence="1">
    <location>
        <position position="325"/>
    </location>
    <ligand>
        <name>dUMP</name>
        <dbReference type="ChEBI" id="CHEBI:246422"/>
        <note>ligand shared between dimeric partners</note>
    </ligand>
</feature>
<dbReference type="GO" id="GO:0050797">
    <property type="term" value="F:thymidylate synthase (FAD) activity"/>
    <property type="evidence" value="ECO:0007669"/>
    <property type="project" value="UniProtKB-UniRule"/>
</dbReference>
<feature type="binding site" evidence="1">
    <location>
        <begin position="79"/>
        <end position="81"/>
    </location>
    <ligand>
        <name>FAD</name>
        <dbReference type="ChEBI" id="CHEBI:57692"/>
        <note>ligand shared between neighboring subunits</note>
    </ligand>
</feature>
<proteinExistence type="inferred from homology"/>
<keyword evidence="1" id="KW-0274">FAD</keyword>
<dbReference type="eggNOG" id="COG1351">
    <property type="taxonomic scope" value="Bacteria"/>
</dbReference>